<dbReference type="GO" id="GO:0008270">
    <property type="term" value="F:zinc ion binding"/>
    <property type="evidence" value="ECO:0007669"/>
    <property type="project" value="UniProtKB-KW"/>
</dbReference>
<dbReference type="PROSITE" id="PS00028">
    <property type="entry name" value="ZINC_FINGER_C2H2_1"/>
    <property type="match status" value="3"/>
</dbReference>
<dbReference type="PROSITE" id="PS50157">
    <property type="entry name" value="ZINC_FINGER_C2H2_2"/>
    <property type="match status" value="2"/>
</dbReference>
<dbReference type="PANTHER" id="PTHR24409:SF295">
    <property type="entry name" value="AZ2-RELATED"/>
    <property type="match status" value="1"/>
</dbReference>
<dbReference type="SMART" id="SM00355">
    <property type="entry name" value="ZnF_C2H2"/>
    <property type="match status" value="6"/>
</dbReference>
<keyword evidence="4" id="KW-0862">Zinc</keyword>
<evidence type="ECO:0000256" key="4">
    <source>
        <dbReference type="ARBA" id="ARBA00022833"/>
    </source>
</evidence>
<keyword evidence="1" id="KW-0479">Metal-binding</keyword>
<dbReference type="EMBL" id="CAJPEX010005378">
    <property type="protein sequence ID" value="CAG0923562.1"/>
    <property type="molecule type" value="Genomic_DNA"/>
</dbReference>
<keyword evidence="2" id="KW-0677">Repeat</keyword>
<organism evidence="8">
    <name type="scientific">Notodromas monacha</name>
    <dbReference type="NCBI Taxonomy" id="399045"/>
    <lineage>
        <taxon>Eukaryota</taxon>
        <taxon>Metazoa</taxon>
        <taxon>Ecdysozoa</taxon>
        <taxon>Arthropoda</taxon>
        <taxon>Crustacea</taxon>
        <taxon>Oligostraca</taxon>
        <taxon>Ostracoda</taxon>
        <taxon>Podocopa</taxon>
        <taxon>Podocopida</taxon>
        <taxon>Cypridocopina</taxon>
        <taxon>Cypridoidea</taxon>
        <taxon>Cyprididae</taxon>
        <taxon>Notodromas</taxon>
    </lineage>
</organism>
<keyword evidence="9" id="KW-1185">Reference proteome</keyword>
<evidence type="ECO:0000256" key="6">
    <source>
        <dbReference type="SAM" id="MobiDB-lite"/>
    </source>
</evidence>
<evidence type="ECO:0000313" key="8">
    <source>
        <dbReference type="EMBL" id="CAD7283410.1"/>
    </source>
</evidence>
<dbReference type="OrthoDB" id="3069995at2759"/>
<evidence type="ECO:0000256" key="1">
    <source>
        <dbReference type="ARBA" id="ARBA00022723"/>
    </source>
</evidence>
<keyword evidence="3 5" id="KW-0863">Zinc-finger</keyword>
<dbReference type="GO" id="GO:0000981">
    <property type="term" value="F:DNA-binding transcription factor activity, RNA polymerase II-specific"/>
    <property type="evidence" value="ECO:0007669"/>
    <property type="project" value="TreeGrafter"/>
</dbReference>
<feature type="region of interest" description="Disordered" evidence="6">
    <location>
        <begin position="124"/>
        <end position="206"/>
    </location>
</feature>
<dbReference type="GO" id="GO:0000977">
    <property type="term" value="F:RNA polymerase II transcription regulatory region sequence-specific DNA binding"/>
    <property type="evidence" value="ECO:0007669"/>
    <property type="project" value="TreeGrafter"/>
</dbReference>
<dbReference type="Proteomes" id="UP000678499">
    <property type="component" value="Unassembled WGS sequence"/>
</dbReference>
<gene>
    <name evidence="8" type="ORF">NMOB1V02_LOCUS11026</name>
</gene>
<dbReference type="SUPFAM" id="SSF57667">
    <property type="entry name" value="beta-beta-alpha zinc fingers"/>
    <property type="match status" value="2"/>
</dbReference>
<protein>
    <recommendedName>
        <fullName evidence="7">C2H2-type domain-containing protein</fullName>
    </recommendedName>
</protein>
<dbReference type="PANTHER" id="PTHR24409">
    <property type="entry name" value="ZINC FINGER PROTEIN 142"/>
    <property type="match status" value="1"/>
</dbReference>
<dbReference type="InterPro" id="IPR013087">
    <property type="entry name" value="Znf_C2H2_type"/>
</dbReference>
<evidence type="ECO:0000256" key="5">
    <source>
        <dbReference type="PROSITE-ProRule" id="PRU00042"/>
    </source>
</evidence>
<feature type="domain" description="C2H2-type" evidence="7">
    <location>
        <begin position="344"/>
        <end position="368"/>
    </location>
</feature>
<dbReference type="InterPro" id="IPR036236">
    <property type="entry name" value="Znf_C2H2_sf"/>
</dbReference>
<proteinExistence type="predicted"/>
<name>A0A7R9GI70_9CRUS</name>
<evidence type="ECO:0000259" key="7">
    <source>
        <dbReference type="PROSITE" id="PS50157"/>
    </source>
</evidence>
<accession>A0A7R9GI70</accession>
<feature type="domain" description="C2H2-type" evidence="7">
    <location>
        <begin position="424"/>
        <end position="451"/>
    </location>
</feature>
<evidence type="ECO:0000256" key="3">
    <source>
        <dbReference type="ARBA" id="ARBA00022771"/>
    </source>
</evidence>
<dbReference type="Gene3D" id="3.30.160.60">
    <property type="entry name" value="Classic Zinc Finger"/>
    <property type="match status" value="3"/>
</dbReference>
<sequence>MSETVRVPELIWDTLCQVSGSCFVCGLSGDINVDSGSCVLPSSGVSVQEKFNQLSCRRVDGKPLSTDRSNGERETLRPVCFSCSGLLNLIDTLDVHLTKRTEQLWSLHDVVRLPVEAEEVSGHIDFREEEPTKLLPESSAGKHRVKFPENNRGSHESSGNGFCNDVPDSGRRRTRASHRVSDDTAKTPAKRPRGRPKKDNQKSNSPLNVNEYVCEIRKIREVASCKAAVMNEPLLLKTSKTTTRIVPSNHDQEINTIFGLTLDPTAHKSKAKSLPGLSMWFNFRCRICAADATNAEEFVAHHASNHSTVSLFKCHFCFANFDHAEDFQNHVYYEELRKTCRKEFVCKSCNEDFMNPRRLSEHFRKVHALLGQQKENSGNATNLSWSPFRCDACPDVLIDSFENYILHRTAEWHMNEVHFKCSPYVCTTCAKSYPSKLQLRLHMEYHKPKAEKLCPICGKSVKGFLAYHVSAVHNREKRLKCDLCDERFMHYSAKKKHLARVHDVRASAGAWEPNPSLILRPSKDIF</sequence>
<dbReference type="GO" id="GO:0005634">
    <property type="term" value="C:nucleus"/>
    <property type="evidence" value="ECO:0007669"/>
    <property type="project" value="TreeGrafter"/>
</dbReference>
<evidence type="ECO:0000256" key="2">
    <source>
        <dbReference type="ARBA" id="ARBA00022737"/>
    </source>
</evidence>
<evidence type="ECO:0000313" key="9">
    <source>
        <dbReference type="Proteomes" id="UP000678499"/>
    </source>
</evidence>
<reference evidence="8" key="1">
    <citation type="submission" date="2020-11" db="EMBL/GenBank/DDBJ databases">
        <authorList>
            <person name="Tran Van P."/>
        </authorList>
    </citation>
    <scope>NUCLEOTIDE SEQUENCE</scope>
</reference>
<feature type="compositionally biased region" description="Basic and acidic residues" evidence="6">
    <location>
        <begin position="146"/>
        <end position="155"/>
    </location>
</feature>
<dbReference type="AlphaFoldDB" id="A0A7R9GI70"/>
<dbReference type="EMBL" id="OA887415">
    <property type="protein sequence ID" value="CAD7283410.1"/>
    <property type="molecule type" value="Genomic_DNA"/>
</dbReference>